<keyword evidence="4" id="KW-1185">Reference proteome</keyword>
<dbReference type="PANTHER" id="PTHR45725">
    <property type="entry name" value="FORMIN HOMOLOGY 2 FAMILY MEMBER"/>
    <property type="match status" value="1"/>
</dbReference>
<dbReference type="Pfam" id="PF22893">
    <property type="entry name" value="ULD_2"/>
    <property type="match status" value="1"/>
</dbReference>
<proteinExistence type="predicted"/>
<feature type="compositionally biased region" description="Pro residues" evidence="1">
    <location>
        <begin position="312"/>
        <end position="338"/>
    </location>
</feature>
<feature type="compositionally biased region" description="Pro residues" evidence="1">
    <location>
        <begin position="208"/>
        <end position="223"/>
    </location>
</feature>
<dbReference type="InterPro" id="IPR051425">
    <property type="entry name" value="Formin_Homology"/>
</dbReference>
<feature type="region of interest" description="Disordered" evidence="1">
    <location>
        <begin position="651"/>
        <end position="698"/>
    </location>
</feature>
<dbReference type="GeneID" id="90039555"/>
<gene>
    <name evidence="3" type="ORF">BZA70DRAFT_288534</name>
</gene>
<dbReference type="EMBL" id="JBBJBU010000003">
    <property type="protein sequence ID" value="KAK7206147.1"/>
    <property type="molecule type" value="Genomic_DNA"/>
</dbReference>
<evidence type="ECO:0000313" key="4">
    <source>
        <dbReference type="Proteomes" id="UP001498771"/>
    </source>
</evidence>
<dbReference type="Proteomes" id="UP001498771">
    <property type="component" value="Unassembled WGS sequence"/>
</dbReference>
<feature type="region of interest" description="Disordered" evidence="1">
    <location>
        <begin position="73"/>
        <end position="227"/>
    </location>
</feature>
<feature type="compositionally biased region" description="Low complexity" evidence="1">
    <location>
        <begin position="364"/>
        <end position="376"/>
    </location>
</feature>
<dbReference type="PANTHER" id="PTHR45725:SF1">
    <property type="entry name" value="DISHEVELLED ASSOCIATED ACTIVATOR OF MORPHOGENESIS, ISOFORM D"/>
    <property type="match status" value="1"/>
</dbReference>
<feature type="compositionally biased region" description="Gly residues" evidence="1">
    <location>
        <begin position="672"/>
        <end position="681"/>
    </location>
</feature>
<feature type="region of interest" description="Disordered" evidence="1">
    <location>
        <begin position="243"/>
        <end position="467"/>
    </location>
</feature>
<name>A0ABR1F8N4_9ASCO</name>
<protein>
    <recommendedName>
        <fullName evidence="2">Ubiquitin-like domain-containing protein</fullName>
    </recommendedName>
</protein>
<feature type="compositionally biased region" description="Basic residues" evidence="1">
    <location>
        <begin position="17"/>
        <end position="29"/>
    </location>
</feature>
<evidence type="ECO:0000259" key="2">
    <source>
        <dbReference type="Pfam" id="PF22893"/>
    </source>
</evidence>
<evidence type="ECO:0000256" key="1">
    <source>
        <dbReference type="SAM" id="MobiDB-lite"/>
    </source>
</evidence>
<feature type="compositionally biased region" description="Basic residues" evidence="1">
    <location>
        <begin position="151"/>
        <end position="168"/>
    </location>
</feature>
<reference evidence="3 4" key="1">
    <citation type="submission" date="2024-03" db="EMBL/GenBank/DDBJ databases">
        <title>Genome-scale model development and genomic sequencing of the oleaginous clade Lipomyces.</title>
        <authorList>
            <consortium name="Lawrence Berkeley National Laboratory"/>
            <person name="Czajka J.J."/>
            <person name="Han Y."/>
            <person name="Kim J."/>
            <person name="Mondo S.J."/>
            <person name="Hofstad B.A."/>
            <person name="Robles A."/>
            <person name="Haridas S."/>
            <person name="Riley R."/>
            <person name="LaButti K."/>
            <person name="Pangilinan J."/>
            <person name="Andreopoulos W."/>
            <person name="Lipzen A."/>
            <person name="Yan J."/>
            <person name="Wang M."/>
            <person name="Ng V."/>
            <person name="Grigoriev I.V."/>
            <person name="Spatafora J.W."/>
            <person name="Magnuson J.K."/>
            <person name="Baker S.E."/>
            <person name="Pomraning K.R."/>
        </authorList>
    </citation>
    <scope>NUCLEOTIDE SEQUENCE [LARGE SCALE GENOMIC DNA]</scope>
    <source>
        <strain evidence="3 4">Phaff 52-87</strain>
    </source>
</reference>
<accession>A0ABR1F8N4</accession>
<comment type="caution">
    <text evidence="3">The sequence shown here is derived from an EMBL/GenBank/DDBJ whole genome shotgun (WGS) entry which is preliminary data.</text>
</comment>
<feature type="compositionally biased region" description="Basic and acidic residues" evidence="1">
    <location>
        <begin position="685"/>
        <end position="698"/>
    </location>
</feature>
<feature type="compositionally biased region" description="Pro residues" evidence="1">
    <location>
        <begin position="652"/>
        <end position="663"/>
    </location>
</feature>
<feature type="compositionally biased region" description="Basic and acidic residues" evidence="1">
    <location>
        <begin position="384"/>
        <end position="467"/>
    </location>
</feature>
<feature type="compositionally biased region" description="Low complexity" evidence="1">
    <location>
        <begin position="174"/>
        <end position="207"/>
    </location>
</feature>
<feature type="compositionally biased region" description="Basic and acidic residues" evidence="1">
    <location>
        <begin position="1"/>
        <end position="16"/>
    </location>
</feature>
<dbReference type="InterPro" id="IPR054464">
    <property type="entry name" value="ULD_fung"/>
</dbReference>
<feature type="compositionally biased region" description="Basic and acidic residues" evidence="1">
    <location>
        <begin position="130"/>
        <end position="145"/>
    </location>
</feature>
<dbReference type="RefSeq" id="XP_064769180.1">
    <property type="nucleotide sequence ID" value="XM_064914043.1"/>
</dbReference>
<evidence type="ECO:0000313" key="3">
    <source>
        <dbReference type="EMBL" id="KAK7206147.1"/>
    </source>
</evidence>
<feature type="domain" description="Ubiquitin-like" evidence="2">
    <location>
        <begin position="583"/>
        <end position="648"/>
    </location>
</feature>
<sequence>MSQEERRSSREEEDIKTKKKKKNTKKKPRRSGEGQIAEVRRQTNRRTLTAAGFGLTRLALSAHINRPARLRVTLPPDSAGSDRVFEFELPPPPSSTASDIPPIPSSDDDDSAIDVLRQQLDSLGLQDRSAVTRDRPPAPARDRVSAPRQSNSHHHHHHHHHNHNHRHLPRQDSTQHSSRQSPPSSSLSSPLTPDRSSSSPFRLRSGLPSPPLFSPPLVQPNPLPYNNLPGFEYVLAHEPEAAAAEAAYQPSQSSPRTQPSFTDPLRPAVSSAAADNPYSAAYSAFPQPEPQTANRDLPHSFTDPMNHQPVSSFPPPPVPQILSQPLPPLSQPLPPPSRPTAASHSSYPFFADPSIAHSHSQHLSPSSVCPQCQQSSKPTLVRSLSDDSGRLDRRQRERERDRDRDRESEKEKEKEKEKERSAAKREHERQQRRRERERDRELERKLERKLERERQLNRELEREREREHKLILKELERAQRRLERVSRPREKEVVVSSPPVTSPVPIPIYNPWSQPSYPFSHMPGGWWSPRDEQVPRVVEQKEPVEKKPDQKAALKELEDEIKLLKGKADDSGKYIIIDSFDVKKRWQFPLSRVRTWQSLELFLLEAFPESVRPLIDGGFYEIRLASDHRSILPSVWSEVVQPNEEYEIILLDPPPPPAPPPPPPRRRWMSLMGGGNSGGGRPAKNFKEWFSESDKRAR</sequence>
<feature type="compositionally biased region" description="Low complexity" evidence="1">
    <location>
        <begin position="243"/>
        <end position="260"/>
    </location>
</feature>
<organism evidence="3 4">
    <name type="scientific">Myxozyma melibiosi</name>
    <dbReference type="NCBI Taxonomy" id="54550"/>
    <lineage>
        <taxon>Eukaryota</taxon>
        <taxon>Fungi</taxon>
        <taxon>Dikarya</taxon>
        <taxon>Ascomycota</taxon>
        <taxon>Saccharomycotina</taxon>
        <taxon>Lipomycetes</taxon>
        <taxon>Lipomycetales</taxon>
        <taxon>Lipomycetaceae</taxon>
        <taxon>Myxozyma</taxon>
    </lineage>
</organism>
<feature type="region of interest" description="Disordered" evidence="1">
    <location>
        <begin position="1"/>
        <end position="50"/>
    </location>
</feature>